<evidence type="ECO:0000313" key="2">
    <source>
        <dbReference type="Proteomes" id="UP001732700"/>
    </source>
</evidence>
<proteinExistence type="predicted"/>
<evidence type="ECO:0000313" key="1">
    <source>
        <dbReference type="EnsemblPlants" id="AVESA.00010b.r2.6CG1130530.4.CDS"/>
    </source>
</evidence>
<reference evidence="1" key="2">
    <citation type="submission" date="2025-09" db="UniProtKB">
        <authorList>
            <consortium name="EnsemblPlants"/>
        </authorList>
    </citation>
    <scope>IDENTIFICATION</scope>
</reference>
<organism evidence="1 2">
    <name type="scientific">Avena sativa</name>
    <name type="common">Oat</name>
    <dbReference type="NCBI Taxonomy" id="4498"/>
    <lineage>
        <taxon>Eukaryota</taxon>
        <taxon>Viridiplantae</taxon>
        <taxon>Streptophyta</taxon>
        <taxon>Embryophyta</taxon>
        <taxon>Tracheophyta</taxon>
        <taxon>Spermatophyta</taxon>
        <taxon>Magnoliopsida</taxon>
        <taxon>Liliopsida</taxon>
        <taxon>Poales</taxon>
        <taxon>Poaceae</taxon>
        <taxon>BOP clade</taxon>
        <taxon>Pooideae</taxon>
        <taxon>Poodae</taxon>
        <taxon>Poeae</taxon>
        <taxon>Poeae Chloroplast Group 1 (Aveneae type)</taxon>
        <taxon>Aveninae</taxon>
        <taxon>Avena</taxon>
    </lineage>
</organism>
<dbReference type="Proteomes" id="UP001732700">
    <property type="component" value="Chromosome 6C"/>
</dbReference>
<reference evidence="1" key="1">
    <citation type="submission" date="2021-05" db="EMBL/GenBank/DDBJ databases">
        <authorList>
            <person name="Scholz U."/>
            <person name="Mascher M."/>
            <person name="Fiebig A."/>
        </authorList>
    </citation>
    <scope>NUCLEOTIDE SEQUENCE [LARGE SCALE GENOMIC DNA]</scope>
</reference>
<protein>
    <submittedName>
        <fullName evidence="1">Uncharacterized protein</fullName>
    </submittedName>
</protein>
<sequence>MGWERFKQIVNLVIQLRGISPLAKCEIRSFHDAEDAKLWIQYALMCQVTELIVISDDTDEDAPVLCYDAPFISQHLKSLEFFDVNLEGSSLDFSNCPALEHLKMGTCRVRAPSISFQSLKHLCIANSCTFPQDFRLRIVAPELILLELDGFDGLTPSLGHMPFLVTAYIGLGYECHDFCTRNGQGCENHRCGCHAYPVDKGLVINGLSNTVNLELIAQPKRSFTYGI</sequence>
<keyword evidence="2" id="KW-1185">Reference proteome</keyword>
<accession>A0ACD5Z523</accession>
<name>A0ACD5Z523_AVESA</name>
<dbReference type="EnsemblPlants" id="AVESA.00010b.r2.6CG1130530.4">
    <property type="protein sequence ID" value="AVESA.00010b.r2.6CG1130530.4.CDS"/>
    <property type="gene ID" value="AVESA.00010b.r2.6CG1130530"/>
</dbReference>